<name>A0ACB8WFN4_9TELE</name>
<keyword evidence="2" id="KW-1185">Reference proteome</keyword>
<reference evidence="1" key="1">
    <citation type="submission" date="2022-04" db="EMBL/GenBank/DDBJ databases">
        <title>Jade perch genome.</title>
        <authorList>
            <person name="Chao B."/>
        </authorList>
    </citation>
    <scope>NUCLEOTIDE SEQUENCE</scope>
    <source>
        <strain evidence="1">CB-2022</strain>
    </source>
</reference>
<gene>
    <name evidence="1" type="ORF">L3Q82_010603</name>
</gene>
<comment type="caution">
    <text evidence="1">The sequence shown here is derived from an EMBL/GenBank/DDBJ whole genome shotgun (WGS) entry which is preliminary data.</text>
</comment>
<dbReference type="EMBL" id="CM041542">
    <property type="protein sequence ID" value="KAI3365513.1"/>
    <property type="molecule type" value="Genomic_DNA"/>
</dbReference>
<evidence type="ECO:0000313" key="1">
    <source>
        <dbReference type="EMBL" id="KAI3365513.1"/>
    </source>
</evidence>
<sequence length="2347" mass="257283">MGRRKKWSLAARSPFATIRGGLGPRRKGVEGLCVSSLLGVLRSHTWLIGEEDVALLLARNSSPSRQHHRAHSLSFSFCSSSADGGSEDLPDPRSPSLDPHLSHVGQGGSIDSDCAFEGDYAVPPLSMTEGMQHIRIMEGVSRSLPSSPLLTHQTISVRLQPVKKLTGKKTLQLTPLRKAKFVESPRIPQSELGSPTHTSTTAKNPDLDTYCPGESSQELGPPPSVDEAANTLMTRLGFLLGDKVSEGPAGTQYSMEEPEGQNQRISPCSTLTSSTASPPAGSPCSTLPPAMPGQAGNKDCAYGSVTSPTSTLESRDSGIIATLTSYSENMERGGKYGEGSRGNLKLWQSQKSGMDSFLYRVDENMTASTYSLNKIPERNLESMSSHSAHSIPLYLMPRPNSVAATSSAHLEDLAYLDEQRHTPLRTSLRMPRQSTTCGPGRSGQDLRGGNQLTVAALSPVGFAEASFDAGHRGPELRCCFEEMSLPRETALVGRDAPPGGVFPQPRHQSSSKRERSQASSALLTPDMRSSSSFPWEHLHRTPARMPMGSFGSGPKFPPRSEASRLTFERPASSATHVAMLLISNTAPLERGPPGRDFRHFSGPALASVKEPKGVPSVPPDSQHRVRFAPYRPQDIALKPLLFEVPSITMDSVFTGREWLFQEIDAHLNSTNASTNRGVAVVGNIGFGKTAIISRLVALSCHGTRMRQIASDSPQASPKHGEGLPLTQPQPTHGTLGGGSCPGTPEMRRRQEEAMRRLASQVVAYHYCQADNAYTCLVPEFVHNVAALLCRSPHLVAYREQLLREPHLQSILSLRSCVQDPLASFRRGVLEPLDALYKERKINSEEDLIILIDGLNEAEFHKPDYGDTIVSFLTKTINKFPPWLKLVVTVRTTLQEITNALPFHRISLDALEENDAIDQDLQGYILHRIHSSPEIQNNISLNGKMDNTTFGKLSAHLKALSQGSYLYLKLTFDLIEKGYLVLKSSSYKVVPVNLAEVYLLQCNMRFPTQSSFERALPLLNVAVASLHPLTDEQIYQAINAGSLQGTLDWEDFQQRVDNLSVFLVKRRDGTRMFVHPSFREWLIWREEGEKTKFLCDPRSGHTLLAFWFSRQENKLNRQQTIELGHHILKAHIFKGLSKKVGVSSSILQGLWVSYSTEGLSAALSSLRNLYTPNIKVSRLLMLGGANVNYRTEVLNNAPVLCVHSHLGYMDMVALLLEFGASVDAPSESGLTPLGYAAAGGHMAIVTALCRRRAKVDHLDKNSQCALVHAALRGHMEVVKFLIQCDWGMGSQQQHSPQTQQQATFTKNHAVQQALIAAASMGYTEIVSYLLDLPEKDEEEVERAQINNFDTLWGETALTAASGRGKLEVCRLLLEQGAAVAQPNRRGIVPLFSAVRQGHWQIVDLLLTHGADVNLADKQGRTPLMMAASEGHLGTVEFLLAQGASLSLMDKEGLTALSWACLKGHLPVVRCLVESGAATDHADKNGRTPLDLAAFYGDSEVVQFLVDHGAMIEHVDYSGMRPLDRAVGCRNTSVVVALLKKGAKIGPATWAMATSKPDIMIILLSKLIEEGDSYYKKGKVKEAAQRYQYALKKFPREGFSEDLKTFRELKVSLFLNLSRCRRKMNDFGMAEEFATKALELKPKSYEAYYARARAKRSSRQFPEALEDLNEAIKQCPNNREIQRLLQRVEEECHQLNQEEHQQQDLELEPPPSPPPTPPPEEEESLSLSMPLPPPPEPRLEDMEPVQDLFEDEDYLEQELEAMSVGLPPPESLTNPSSLPIIQSPPLSPTHPDQIYLAGGSPMGQPYEYHPTSSSMSSPTRGTYQPTSPSLSPTHQNSHYRHSPPHTSPVHQQSYGFSPPSMGTGGQGMDHQSPPPSPLRRAAQYRASPPVESVCLYRSQSGSPVRYQTEQLPGRPKSPLSKMSSQRSFQLSSQPSLSSQHHQAQGLRLQPSIAQIVRTNQPSNVMGNSIYSGQMGHSIGGGRYQGGSVDVESRLVYQPSLDGRSMPQVQPSLSSGALCQHGGRGGVMESGLLKDELPQRPSSAYRASSGGPGGIRYSQTPQISRSQSAAYYPVSEHVLERANAMPPCQLGSPEIPHMVRRPVSANTTEMKQHVPTPRPLIHSQSVGLRFSPSSNNISTGSTSNLAPGFRPSSSIQQMEIPLQASYERTCDDISPISPSQGGGGLYQGETTRSRNTPFMGIIDKTARTQQYLHQPSRSRAMTSMDSAISPTSPGQLVQQGSTYSPPASLGNIAYYNKTNNAQNGHLLEEDYYSQTQPPSLGKLANGSRGSGDILERVSQVPTYPDVKVARTLPVAQAYQDNMYRQLSRDSRTQGPTSPIKPKRPFVESNV</sequence>
<organism evidence="1 2">
    <name type="scientific">Scortum barcoo</name>
    <name type="common">barcoo grunter</name>
    <dbReference type="NCBI Taxonomy" id="214431"/>
    <lineage>
        <taxon>Eukaryota</taxon>
        <taxon>Metazoa</taxon>
        <taxon>Chordata</taxon>
        <taxon>Craniata</taxon>
        <taxon>Vertebrata</taxon>
        <taxon>Euteleostomi</taxon>
        <taxon>Actinopterygii</taxon>
        <taxon>Neopterygii</taxon>
        <taxon>Teleostei</taxon>
        <taxon>Neoteleostei</taxon>
        <taxon>Acanthomorphata</taxon>
        <taxon>Eupercaria</taxon>
        <taxon>Centrarchiformes</taxon>
        <taxon>Terapontoidei</taxon>
        <taxon>Terapontidae</taxon>
        <taxon>Scortum</taxon>
    </lineage>
</organism>
<accession>A0ACB8WFN4</accession>
<evidence type="ECO:0000313" key="2">
    <source>
        <dbReference type="Proteomes" id="UP000831701"/>
    </source>
</evidence>
<dbReference type="Proteomes" id="UP000831701">
    <property type="component" value="Chromosome 12"/>
</dbReference>
<proteinExistence type="predicted"/>
<protein>
    <submittedName>
        <fullName evidence="1">Uncharacterized protein</fullName>
    </submittedName>
</protein>